<feature type="binding site" evidence="2">
    <location>
        <position position="118"/>
    </location>
    <ligand>
        <name>Mn(2+)</name>
        <dbReference type="ChEBI" id="CHEBI:29035"/>
        <label>2</label>
    </ligand>
</feature>
<dbReference type="PANTHER" id="PTHR11014:SF63">
    <property type="entry name" value="METALLOPEPTIDASE, PUTATIVE (AFU_ORTHOLOGUE AFUA_6G09600)-RELATED"/>
    <property type="match status" value="1"/>
</dbReference>
<feature type="binding site" evidence="2">
    <location>
        <position position="116"/>
    </location>
    <ligand>
        <name>Mn(2+)</name>
        <dbReference type="ChEBI" id="CHEBI:29035"/>
        <label>2</label>
    </ligand>
</feature>
<protein>
    <submittedName>
        <fullName evidence="4">Hippurate hydrolase</fullName>
        <ecNumber evidence="4">3.5.1.32</ecNumber>
    </submittedName>
</protein>
<dbReference type="EC" id="3.5.1.32" evidence="4"/>
<evidence type="ECO:0000256" key="2">
    <source>
        <dbReference type="PIRSR" id="PIRSR005962-1"/>
    </source>
</evidence>
<dbReference type="InterPro" id="IPR017439">
    <property type="entry name" value="Amidohydrolase"/>
</dbReference>
<dbReference type="GO" id="GO:0046872">
    <property type="term" value="F:metal ion binding"/>
    <property type="evidence" value="ECO:0007669"/>
    <property type="project" value="UniProtKB-KW"/>
</dbReference>
<dbReference type="InterPro" id="IPR011650">
    <property type="entry name" value="Peptidase_M20_dimer"/>
</dbReference>
<proteinExistence type="predicted"/>
<dbReference type="PIRSF" id="PIRSF005962">
    <property type="entry name" value="Pept_M20D_amidohydro"/>
    <property type="match status" value="1"/>
</dbReference>
<dbReference type="SUPFAM" id="SSF55031">
    <property type="entry name" value="Bacterial exopeptidase dimerisation domain"/>
    <property type="match status" value="1"/>
</dbReference>
<organism evidence="4 5">
    <name type="scientific">Variovorax guangxiensis</name>
    <dbReference type="NCBI Taxonomy" id="1775474"/>
    <lineage>
        <taxon>Bacteria</taxon>
        <taxon>Pseudomonadati</taxon>
        <taxon>Pseudomonadota</taxon>
        <taxon>Betaproteobacteria</taxon>
        <taxon>Burkholderiales</taxon>
        <taxon>Comamonadaceae</taxon>
        <taxon>Variovorax</taxon>
    </lineage>
</organism>
<feature type="binding site" evidence="2">
    <location>
        <position position="151"/>
    </location>
    <ligand>
        <name>Mn(2+)</name>
        <dbReference type="ChEBI" id="CHEBI:29035"/>
        <label>2</label>
    </ligand>
</feature>
<comment type="caution">
    <text evidence="4">The sequence shown here is derived from an EMBL/GenBank/DDBJ whole genome shotgun (WGS) entry which is preliminary data.</text>
</comment>
<dbReference type="GO" id="GO:0019877">
    <property type="term" value="P:diaminopimelate biosynthetic process"/>
    <property type="evidence" value="ECO:0007669"/>
    <property type="project" value="UniProtKB-ARBA"/>
</dbReference>
<dbReference type="Pfam" id="PF01546">
    <property type="entry name" value="Peptidase_M20"/>
    <property type="match status" value="1"/>
</dbReference>
<dbReference type="CDD" id="cd05666">
    <property type="entry name" value="M20_Acy1-like"/>
    <property type="match status" value="1"/>
</dbReference>
<evidence type="ECO:0000259" key="3">
    <source>
        <dbReference type="Pfam" id="PF07687"/>
    </source>
</evidence>
<sequence>MSAHTHSGQATTHHFDGVNPGVHAITQEMIAVRHQIHANPELSLQEHATSELVAKLLTQWGYEIHRGLAGTGVVGTLKIGEGTRRVGIRADMDALPIHEETGLEYASRNPGVMHACGHDGHTAILLTAARHLAQTREFNGTLHLIFQPAEERDCGADIMVKAGLFEMFPCDMVFALHNMPGARVGSFGFLSGCFMASSDTVHITVRGTGGHGANPHRANDTVVAASHIVLALQTIVSRNVDPRDTAIITVGAIHGGEAPNVIPGEVKLTLSVRAFDPAVRDQLQRRIPEVAQGQAAALQCTADVDYRLGCPATINDDAATRFARDVAVEWLGPECLIDGMRPVTGSEDFSFMLEAVPGSYFIVGNGVGDTHATGGCMVHNPGYDFNDEVLPIAASYWVRLVERYLRPTTS</sequence>
<dbReference type="NCBIfam" id="TIGR01891">
    <property type="entry name" value="amidohydrolases"/>
    <property type="match status" value="1"/>
</dbReference>
<feature type="domain" description="Peptidase M20 dimerisation" evidence="3">
    <location>
        <begin position="199"/>
        <end position="292"/>
    </location>
</feature>
<evidence type="ECO:0000313" key="4">
    <source>
        <dbReference type="EMBL" id="MBB4224869.1"/>
    </source>
</evidence>
<dbReference type="GO" id="GO:0047980">
    <property type="term" value="F:hippurate hydrolase activity"/>
    <property type="evidence" value="ECO:0007669"/>
    <property type="project" value="UniProtKB-EC"/>
</dbReference>
<dbReference type="GO" id="GO:0050118">
    <property type="term" value="F:N-acetyldiaminopimelate deacetylase activity"/>
    <property type="evidence" value="ECO:0007669"/>
    <property type="project" value="UniProtKB-ARBA"/>
</dbReference>
<feature type="binding site" evidence="2">
    <location>
        <position position="177"/>
    </location>
    <ligand>
        <name>Mn(2+)</name>
        <dbReference type="ChEBI" id="CHEBI:29035"/>
        <label>2</label>
    </ligand>
</feature>
<keyword evidence="2" id="KW-0479">Metal-binding</keyword>
<dbReference type="PANTHER" id="PTHR11014">
    <property type="entry name" value="PEPTIDASE M20 FAMILY MEMBER"/>
    <property type="match status" value="1"/>
</dbReference>
<dbReference type="Proteomes" id="UP000524450">
    <property type="component" value="Unassembled WGS sequence"/>
</dbReference>
<dbReference type="InterPro" id="IPR036264">
    <property type="entry name" value="Bact_exopeptidase_dim_dom"/>
</dbReference>
<dbReference type="FunFam" id="3.30.70.360:FF:000001">
    <property type="entry name" value="N-acetyldiaminopimelate deacetylase"/>
    <property type="match status" value="1"/>
</dbReference>
<name>A0A840FZS0_9BURK</name>
<dbReference type="SUPFAM" id="SSF53187">
    <property type="entry name" value="Zn-dependent exopeptidases"/>
    <property type="match status" value="1"/>
</dbReference>
<dbReference type="InterPro" id="IPR002933">
    <property type="entry name" value="Peptidase_M20"/>
</dbReference>
<keyword evidence="1 4" id="KW-0378">Hydrolase</keyword>
<accession>A0A840FZS0</accession>
<comment type="cofactor">
    <cofactor evidence="2">
        <name>Mn(2+)</name>
        <dbReference type="ChEBI" id="CHEBI:29035"/>
    </cofactor>
    <text evidence="2">The Mn(2+) ion enhances activity.</text>
</comment>
<keyword evidence="2" id="KW-0464">Manganese</keyword>
<dbReference type="Gene3D" id="3.30.70.360">
    <property type="match status" value="1"/>
</dbReference>
<reference evidence="4 5" key="1">
    <citation type="submission" date="2020-08" db="EMBL/GenBank/DDBJ databases">
        <title>Genomic Encyclopedia of Type Strains, Phase IV (KMG-V): Genome sequencing to study the core and pangenomes of soil and plant-associated prokaryotes.</title>
        <authorList>
            <person name="Whitman W."/>
        </authorList>
    </citation>
    <scope>NUCLEOTIDE SEQUENCE [LARGE SCALE GENOMIC DNA]</scope>
    <source>
        <strain evidence="4 5">34/80</strain>
    </source>
</reference>
<gene>
    <name evidence="4" type="ORF">GGD71_005678</name>
</gene>
<evidence type="ECO:0000256" key="1">
    <source>
        <dbReference type="ARBA" id="ARBA00022801"/>
    </source>
</evidence>
<dbReference type="EMBL" id="JACIFZ010000009">
    <property type="protein sequence ID" value="MBB4224869.1"/>
    <property type="molecule type" value="Genomic_DNA"/>
</dbReference>
<feature type="binding site" evidence="2">
    <location>
        <position position="379"/>
    </location>
    <ligand>
        <name>Mn(2+)</name>
        <dbReference type="ChEBI" id="CHEBI:29035"/>
        <label>2</label>
    </ligand>
</feature>
<dbReference type="AlphaFoldDB" id="A0A840FZS0"/>
<dbReference type="Pfam" id="PF07687">
    <property type="entry name" value="M20_dimer"/>
    <property type="match status" value="1"/>
</dbReference>
<evidence type="ECO:0000313" key="5">
    <source>
        <dbReference type="Proteomes" id="UP000524450"/>
    </source>
</evidence>
<dbReference type="Gene3D" id="3.40.630.10">
    <property type="entry name" value="Zn peptidases"/>
    <property type="match status" value="1"/>
</dbReference>